<dbReference type="Gene3D" id="1.10.1760.20">
    <property type="match status" value="1"/>
</dbReference>
<organism evidence="8 9">
    <name type="scientific">Pseudoalteromonas tunicata D2</name>
    <dbReference type="NCBI Taxonomy" id="87626"/>
    <lineage>
        <taxon>Bacteria</taxon>
        <taxon>Pseudomonadati</taxon>
        <taxon>Pseudomonadota</taxon>
        <taxon>Gammaproteobacteria</taxon>
        <taxon>Alteromonadales</taxon>
        <taxon>Pseudoalteromonadaceae</taxon>
        <taxon>Pseudoalteromonas</taxon>
    </lineage>
</organism>
<evidence type="ECO:0000256" key="5">
    <source>
        <dbReference type="ARBA" id="ARBA00022989"/>
    </source>
</evidence>
<dbReference type="InterPro" id="IPR002751">
    <property type="entry name" value="CbiM/NikMN"/>
</dbReference>
<keyword evidence="5 7" id="KW-1133">Transmembrane helix</keyword>
<feature type="transmembrane region" description="Helical" evidence="7">
    <location>
        <begin position="6"/>
        <end position="23"/>
    </location>
</feature>
<keyword evidence="4 7" id="KW-0812">Transmembrane</keyword>
<dbReference type="RefSeq" id="WP_009839648.1">
    <property type="nucleotide sequence ID" value="NZ_CH959301.1"/>
</dbReference>
<evidence type="ECO:0000256" key="1">
    <source>
        <dbReference type="ARBA" id="ARBA00004651"/>
    </source>
</evidence>
<proteinExistence type="predicted"/>
<evidence type="ECO:0000256" key="3">
    <source>
        <dbReference type="ARBA" id="ARBA00022475"/>
    </source>
</evidence>
<dbReference type="GO" id="GO:0005886">
    <property type="term" value="C:plasma membrane"/>
    <property type="evidence" value="ECO:0007669"/>
    <property type="project" value="UniProtKB-SubCell"/>
</dbReference>
<reference evidence="8 9" key="1">
    <citation type="submission" date="2006-02" db="EMBL/GenBank/DDBJ databases">
        <authorList>
            <person name="Moran M.A."/>
            <person name="Kjelleberg S."/>
            <person name="Egan S."/>
            <person name="Saunders N."/>
            <person name="Thomas T."/>
            <person name="Ferriera S."/>
            <person name="Johnson J."/>
            <person name="Kravitz S."/>
            <person name="Halpern A."/>
            <person name="Remington K."/>
            <person name="Beeson K."/>
            <person name="Tran B."/>
            <person name="Rogers Y.-H."/>
            <person name="Friedman R."/>
            <person name="Venter J.C."/>
        </authorList>
    </citation>
    <scope>NUCLEOTIDE SEQUENCE [LARGE SCALE GENOMIC DNA]</scope>
    <source>
        <strain evidence="8 9">D2</strain>
    </source>
</reference>
<dbReference type="HOGENOM" id="CLU_081268_1_0_6"/>
<accession>A4CBS9</accession>
<keyword evidence="9" id="KW-1185">Reference proteome</keyword>
<dbReference type="STRING" id="87626.PTD2_18380"/>
<feature type="transmembrane region" description="Helical" evidence="7">
    <location>
        <begin position="107"/>
        <end position="129"/>
    </location>
</feature>
<keyword evidence="6 7" id="KW-0472">Membrane</keyword>
<evidence type="ECO:0000256" key="6">
    <source>
        <dbReference type="ARBA" id="ARBA00023136"/>
    </source>
</evidence>
<comment type="caution">
    <text evidence="8">The sequence shown here is derived from an EMBL/GenBank/DDBJ whole genome shotgun (WGS) entry which is preliminary data.</text>
</comment>
<protein>
    <submittedName>
        <fullName evidence="8">Uncharacterized protein</fullName>
    </submittedName>
</protein>
<dbReference type="Pfam" id="PF01891">
    <property type="entry name" value="CbiM"/>
    <property type="match status" value="1"/>
</dbReference>
<evidence type="ECO:0000256" key="7">
    <source>
        <dbReference type="SAM" id="Phobius"/>
    </source>
</evidence>
<feature type="transmembrane region" description="Helical" evidence="7">
    <location>
        <begin position="35"/>
        <end position="54"/>
    </location>
</feature>
<keyword evidence="3" id="KW-1003">Cell membrane</keyword>
<dbReference type="GO" id="GO:0000041">
    <property type="term" value="P:transition metal ion transport"/>
    <property type="evidence" value="ECO:0007669"/>
    <property type="project" value="InterPro"/>
</dbReference>
<dbReference type="eggNOG" id="COG3235">
    <property type="taxonomic scope" value="Bacteria"/>
</dbReference>
<dbReference type="AlphaFoldDB" id="A4CBS9"/>
<feature type="transmembrane region" description="Helical" evidence="7">
    <location>
        <begin position="135"/>
        <end position="162"/>
    </location>
</feature>
<evidence type="ECO:0000256" key="2">
    <source>
        <dbReference type="ARBA" id="ARBA00022448"/>
    </source>
</evidence>
<evidence type="ECO:0000256" key="4">
    <source>
        <dbReference type="ARBA" id="ARBA00022692"/>
    </source>
</evidence>
<feature type="transmembrane region" description="Helical" evidence="7">
    <location>
        <begin position="174"/>
        <end position="200"/>
    </location>
</feature>
<evidence type="ECO:0000313" key="8">
    <source>
        <dbReference type="EMBL" id="EAR27816.1"/>
    </source>
</evidence>
<feature type="transmembrane region" description="Helical" evidence="7">
    <location>
        <begin position="66"/>
        <end position="95"/>
    </location>
</feature>
<dbReference type="EMBL" id="AAOH01000005">
    <property type="protein sequence ID" value="EAR27816.1"/>
    <property type="molecule type" value="Genomic_DNA"/>
</dbReference>
<sequence length="216" mass="24217">MESWSLLQISSLVCFIAIVIKACDRTLIDTLLKNTLLQQSCLVASLVIAGLWSIKAGILPNLTVHILGMTTITLIFGWRFATLIATLALILLLIFSELGIEQLGVTAVANAFLPIAVSYLVFLASYQYLARHVFVYIFVCAFLSAALCAALHIGFMSALLLWQDAYPWQQIYDNYTILAALIWFPEATINGMVITLLIIYRPHWVKTFYDKDYLSQ</sequence>
<gene>
    <name evidence="8" type="ORF">PTD2_18380</name>
</gene>
<keyword evidence="2" id="KW-0813">Transport</keyword>
<name>A4CBS9_9GAMM</name>
<dbReference type="OrthoDB" id="5297929at2"/>
<evidence type="ECO:0000313" key="9">
    <source>
        <dbReference type="Proteomes" id="UP000006201"/>
    </source>
</evidence>
<dbReference type="Proteomes" id="UP000006201">
    <property type="component" value="Unassembled WGS sequence"/>
</dbReference>
<comment type="subcellular location">
    <subcellularLocation>
        <location evidence="1">Cell membrane</location>
        <topology evidence="1">Multi-pass membrane protein</topology>
    </subcellularLocation>
</comment>